<evidence type="ECO:0000256" key="1">
    <source>
        <dbReference type="SAM" id="MobiDB-lite"/>
    </source>
</evidence>
<feature type="compositionally biased region" description="Low complexity" evidence="1">
    <location>
        <begin position="1"/>
        <end position="10"/>
    </location>
</feature>
<proteinExistence type="predicted"/>
<feature type="region of interest" description="Disordered" evidence="1">
    <location>
        <begin position="1"/>
        <end position="24"/>
    </location>
</feature>
<evidence type="ECO:0000313" key="3">
    <source>
        <dbReference type="Proteomes" id="UP001189429"/>
    </source>
</evidence>
<protein>
    <submittedName>
        <fullName evidence="2">Uncharacterized protein</fullName>
    </submittedName>
</protein>
<comment type="caution">
    <text evidence="2">The sequence shown here is derived from an EMBL/GenBank/DDBJ whole genome shotgun (WGS) entry which is preliminary data.</text>
</comment>
<organism evidence="2 3">
    <name type="scientific">Prorocentrum cordatum</name>
    <dbReference type="NCBI Taxonomy" id="2364126"/>
    <lineage>
        <taxon>Eukaryota</taxon>
        <taxon>Sar</taxon>
        <taxon>Alveolata</taxon>
        <taxon>Dinophyceae</taxon>
        <taxon>Prorocentrales</taxon>
        <taxon>Prorocentraceae</taxon>
        <taxon>Prorocentrum</taxon>
    </lineage>
</organism>
<keyword evidence="3" id="KW-1185">Reference proteome</keyword>
<accession>A0ABN9SMK1</accession>
<sequence>GVLPSPGAAPASPPRSPRPAASASSLWSRGAAALAGAEADLEEVSRELERKAEVFSEKLCEDFRGMCE</sequence>
<dbReference type="EMBL" id="CAUYUJ010012018">
    <property type="protein sequence ID" value="CAK0833072.1"/>
    <property type="molecule type" value="Genomic_DNA"/>
</dbReference>
<name>A0ABN9SMK1_9DINO</name>
<feature type="non-terminal residue" evidence="2">
    <location>
        <position position="68"/>
    </location>
</feature>
<evidence type="ECO:0000313" key="2">
    <source>
        <dbReference type="EMBL" id="CAK0833072.1"/>
    </source>
</evidence>
<gene>
    <name evidence="2" type="ORF">PCOR1329_LOCUS30899</name>
</gene>
<feature type="non-terminal residue" evidence="2">
    <location>
        <position position="1"/>
    </location>
</feature>
<reference evidence="2" key="1">
    <citation type="submission" date="2023-10" db="EMBL/GenBank/DDBJ databases">
        <authorList>
            <person name="Chen Y."/>
            <person name="Shah S."/>
            <person name="Dougan E. K."/>
            <person name="Thang M."/>
            <person name="Chan C."/>
        </authorList>
    </citation>
    <scope>NUCLEOTIDE SEQUENCE [LARGE SCALE GENOMIC DNA]</scope>
</reference>
<dbReference type="Proteomes" id="UP001189429">
    <property type="component" value="Unassembled WGS sequence"/>
</dbReference>